<dbReference type="PANTHER" id="PTHR16301">
    <property type="entry name" value="IMPACT-RELATED"/>
    <property type="match status" value="1"/>
</dbReference>
<dbReference type="OrthoDB" id="514070at2759"/>
<evidence type="ECO:0000256" key="2">
    <source>
        <dbReference type="SAM" id="MobiDB-lite"/>
    </source>
</evidence>
<dbReference type="STRING" id="5539.A0A3E2HPT9"/>
<evidence type="ECO:0000259" key="3">
    <source>
        <dbReference type="Pfam" id="PF01205"/>
    </source>
</evidence>
<sequence length="518" mass="56064">MASQKDLQDLLRILTTGRNKMPMLGAMGRVKALQAAGLRSVAAIASTDLETLQKAIGDDKAAKSLQTACKASVKDPDKKRNATTALSSPAKRTKSAYELPTEPQSPEAFEASLALPQPSEDEEAISKTVIYTNRAPLVLAFAVELLKFTMPEQPLSSRLSLAQAVVSANSRSKAVSLGLEKGASAEAEGWGAGQPKVRILGREVHILKRSGYNWTKEEQEPIKEENSGEQLKEEDQTTSEQDTTRTVDVEKSGTTGWTTSASVTLKHSTFVARSITVTSPLEARLSIQKLLAENKDLREASHNITAWRVQGNQGGVMEGCDDDGEKGGGSHLLELLRSNGTSGILIVVTRWYGGVMLGPDRWRLMTQVARDALSQRLRVTGIIGQESLWGLDLESMRSTSAPVTGGTAAGMPIHKPEGARAYIMKAFASPPLSDEGASKKKKSGVALEKEKEANLGLLLGALDMLFGSWVEHISRDELDRRAWGWYVQVRPEVESGVAGWGGKGEIRLKNILDLRRKG</sequence>
<dbReference type="GO" id="GO:0140469">
    <property type="term" value="P:GCN2-mediated signaling"/>
    <property type="evidence" value="ECO:0007669"/>
    <property type="project" value="TreeGrafter"/>
</dbReference>
<comment type="similarity">
    <text evidence="1">Belongs to the IMPACT family.</text>
</comment>
<dbReference type="InterPro" id="IPR020568">
    <property type="entry name" value="Ribosomal_Su5_D2-typ_SF"/>
</dbReference>
<comment type="caution">
    <text evidence="4">The sequence shown here is derived from an EMBL/GenBank/DDBJ whole genome shotgun (WGS) entry which is preliminary data.</text>
</comment>
<feature type="domain" description="Impact N-terminal" evidence="3">
    <location>
        <begin position="266"/>
        <end position="373"/>
    </location>
</feature>
<keyword evidence="5" id="KW-1185">Reference proteome</keyword>
<organism evidence="4 5">
    <name type="scientific">Scytalidium lignicola</name>
    <name type="common">Hyphomycete</name>
    <dbReference type="NCBI Taxonomy" id="5539"/>
    <lineage>
        <taxon>Eukaryota</taxon>
        <taxon>Fungi</taxon>
        <taxon>Dikarya</taxon>
        <taxon>Ascomycota</taxon>
        <taxon>Pezizomycotina</taxon>
        <taxon>Leotiomycetes</taxon>
        <taxon>Leotiomycetes incertae sedis</taxon>
        <taxon>Scytalidium</taxon>
    </lineage>
</organism>
<evidence type="ECO:0000313" key="5">
    <source>
        <dbReference type="Proteomes" id="UP000258309"/>
    </source>
</evidence>
<protein>
    <recommendedName>
        <fullName evidence="3">Impact N-terminal domain-containing protein</fullName>
    </recommendedName>
</protein>
<dbReference type="Pfam" id="PF01205">
    <property type="entry name" value="Impact_N"/>
    <property type="match status" value="1"/>
</dbReference>
<gene>
    <name evidence="4" type="ORF">B7463_g976</name>
</gene>
<evidence type="ECO:0000313" key="4">
    <source>
        <dbReference type="EMBL" id="RFU35378.1"/>
    </source>
</evidence>
<dbReference type="PANTHER" id="PTHR16301:SF4">
    <property type="entry name" value="IMPACT N-TERMINAL DOMAIN-CONTAINING PROTEIN"/>
    <property type="match status" value="1"/>
</dbReference>
<feature type="non-terminal residue" evidence="4">
    <location>
        <position position="518"/>
    </location>
</feature>
<proteinExistence type="inferred from homology"/>
<dbReference type="GO" id="GO:0005737">
    <property type="term" value="C:cytoplasm"/>
    <property type="evidence" value="ECO:0007669"/>
    <property type="project" value="TreeGrafter"/>
</dbReference>
<dbReference type="SUPFAM" id="SSF54211">
    <property type="entry name" value="Ribosomal protein S5 domain 2-like"/>
    <property type="match status" value="1"/>
</dbReference>
<dbReference type="GO" id="GO:0006446">
    <property type="term" value="P:regulation of translational initiation"/>
    <property type="evidence" value="ECO:0007669"/>
    <property type="project" value="TreeGrafter"/>
</dbReference>
<feature type="region of interest" description="Disordered" evidence="2">
    <location>
        <begin position="216"/>
        <end position="253"/>
    </location>
</feature>
<dbReference type="Gene3D" id="3.30.230.30">
    <property type="entry name" value="Impact, N-terminal domain"/>
    <property type="match status" value="1"/>
</dbReference>
<feature type="region of interest" description="Disordered" evidence="2">
    <location>
        <begin position="70"/>
        <end position="105"/>
    </location>
</feature>
<accession>A0A3E2HPT9</accession>
<feature type="compositionally biased region" description="Basic and acidic residues" evidence="2">
    <location>
        <begin position="216"/>
        <end position="235"/>
    </location>
</feature>
<name>A0A3E2HPT9_SCYLI</name>
<evidence type="ECO:0000256" key="1">
    <source>
        <dbReference type="ARBA" id="ARBA00007665"/>
    </source>
</evidence>
<dbReference type="EMBL" id="NCSJ02000009">
    <property type="protein sequence ID" value="RFU35378.1"/>
    <property type="molecule type" value="Genomic_DNA"/>
</dbReference>
<dbReference type="InterPro" id="IPR001498">
    <property type="entry name" value="Impact_N"/>
</dbReference>
<dbReference type="InterPro" id="IPR023582">
    <property type="entry name" value="Impact"/>
</dbReference>
<feature type="non-terminal residue" evidence="4">
    <location>
        <position position="1"/>
    </location>
</feature>
<dbReference type="AlphaFoldDB" id="A0A3E2HPT9"/>
<reference evidence="4 5" key="1">
    <citation type="submission" date="2018-05" db="EMBL/GenBank/DDBJ databases">
        <title>Draft genome sequence of Scytalidium lignicola DSM 105466, a ubiquitous saprotrophic fungus.</title>
        <authorList>
            <person name="Buettner E."/>
            <person name="Gebauer A.M."/>
            <person name="Hofrichter M."/>
            <person name="Liers C."/>
            <person name="Kellner H."/>
        </authorList>
    </citation>
    <scope>NUCLEOTIDE SEQUENCE [LARGE SCALE GENOMIC DNA]</scope>
    <source>
        <strain evidence="4 5">DSM 105466</strain>
    </source>
</reference>
<dbReference type="OMA" id="ELDKRAW"/>
<feature type="compositionally biased region" description="Basic and acidic residues" evidence="2">
    <location>
        <begin position="242"/>
        <end position="251"/>
    </location>
</feature>
<dbReference type="Proteomes" id="UP000258309">
    <property type="component" value="Unassembled WGS sequence"/>
</dbReference>
<dbReference type="InterPro" id="IPR036956">
    <property type="entry name" value="Impact_N_sf"/>
</dbReference>